<dbReference type="GO" id="GO:0033260">
    <property type="term" value="P:nuclear DNA replication"/>
    <property type="evidence" value="ECO:0007669"/>
    <property type="project" value="InterPro"/>
</dbReference>
<gene>
    <name evidence="6" type="ORF">PSFLO_06320</name>
</gene>
<feature type="domain" description="Tyrosine-protein phosphatase" evidence="4">
    <location>
        <begin position="985"/>
        <end position="1161"/>
    </location>
</feature>
<keyword evidence="2" id="KW-0904">Protein phosphatase</keyword>
<feature type="compositionally biased region" description="Polar residues" evidence="3">
    <location>
        <begin position="19"/>
        <end position="31"/>
    </location>
</feature>
<dbReference type="InterPro" id="IPR000340">
    <property type="entry name" value="Dual-sp_phosphatase_cat-dom"/>
</dbReference>
<feature type="compositionally biased region" description="Low complexity" evidence="3">
    <location>
        <begin position="358"/>
        <end position="369"/>
    </location>
</feature>
<evidence type="ECO:0000313" key="6">
    <source>
        <dbReference type="EMBL" id="SPO40838.1"/>
    </source>
</evidence>
<feature type="region of interest" description="Disordered" evidence="3">
    <location>
        <begin position="215"/>
        <end position="317"/>
    </location>
</feature>
<dbReference type="Gene3D" id="3.90.190.10">
    <property type="entry name" value="Protein tyrosine phosphatase superfamily"/>
    <property type="match status" value="2"/>
</dbReference>
<keyword evidence="7" id="KW-1185">Reference proteome</keyword>
<feature type="compositionally biased region" description="Low complexity" evidence="3">
    <location>
        <begin position="928"/>
        <end position="944"/>
    </location>
</feature>
<dbReference type="GO" id="GO:0008138">
    <property type="term" value="F:protein tyrosine/serine/threonine phosphatase activity"/>
    <property type="evidence" value="ECO:0007669"/>
    <property type="project" value="InterPro"/>
</dbReference>
<protein>
    <submittedName>
        <fullName evidence="6">Related to protein tyrosine phosphatase PPS1</fullName>
    </submittedName>
</protein>
<dbReference type="PANTHER" id="PTHR47550:SF1">
    <property type="entry name" value="DUAL SPECIFICITY PROTEIN PHOSPHATASE PPS1"/>
    <property type="match status" value="1"/>
</dbReference>
<feature type="region of interest" description="Disordered" evidence="3">
    <location>
        <begin position="330"/>
        <end position="378"/>
    </location>
</feature>
<dbReference type="Proteomes" id="UP000323386">
    <property type="component" value="Unassembled WGS sequence"/>
</dbReference>
<dbReference type="InterPro" id="IPR029021">
    <property type="entry name" value="Prot-tyrosine_phosphatase-like"/>
</dbReference>
<accession>A0A5C3F8S3</accession>
<evidence type="ECO:0000259" key="5">
    <source>
        <dbReference type="PROSITE" id="PS50056"/>
    </source>
</evidence>
<evidence type="ECO:0000256" key="2">
    <source>
        <dbReference type="ARBA" id="ARBA00022912"/>
    </source>
</evidence>
<dbReference type="SMART" id="SM00195">
    <property type="entry name" value="DSPc"/>
    <property type="match status" value="1"/>
</dbReference>
<feature type="region of interest" description="Disordered" evidence="3">
    <location>
        <begin position="107"/>
        <end position="134"/>
    </location>
</feature>
<feature type="compositionally biased region" description="Low complexity" evidence="3">
    <location>
        <begin position="872"/>
        <end position="890"/>
    </location>
</feature>
<dbReference type="SUPFAM" id="SSF52799">
    <property type="entry name" value="(Phosphotyrosine protein) phosphatases II"/>
    <property type="match status" value="2"/>
</dbReference>
<feature type="compositionally biased region" description="Low complexity" evidence="3">
    <location>
        <begin position="34"/>
        <end position="45"/>
    </location>
</feature>
<organism evidence="6 7">
    <name type="scientific">Pseudozyma flocculosa</name>
    <dbReference type="NCBI Taxonomy" id="84751"/>
    <lineage>
        <taxon>Eukaryota</taxon>
        <taxon>Fungi</taxon>
        <taxon>Dikarya</taxon>
        <taxon>Basidiomycota</taxon>
        <taxon>Ustilaginomycotina</taxon>
        <taxon>Ustilaginomycetes</taxon>
        <taxon>Ustilaginales</taxon>
        <taxon>Ustilaginaceae</taxon>
        <taxon>Pseudozyma</taxon>
    </lineage>
</organism>
<feature type="region of interest" description="Disordered" evidence="3">
    <location>
        <begin position="630"/>
        <end position="654"/>
    </location>
</feature>
<feature type="domain" description="Tyrosine specific protein phosphatases" evidence="5">
    <location>
        <begin position="1080"/>
        <end position="1148"/>
    </location>
</feature>
<feature type="compositionally biased region" description="Basic and acidic residues" evidence="3">
    <location>
        <begin position="107"/>
        <end position="117"/>
    </location>
</feature>
<proteinExistence type="predicted"/>
<feature type="compositionally biased region" description="Low complexity" evidence="3">
    <location>
        <begin position="304"/>
        <end position="317"/>
    </location>
</feature>
<dbReference type="OrthoDB" id="273181at2759"/>
<feature type="region of interest" description="Disordered" evidence="3">
    <location>
        <begin position="842"/>
        <end position="896"/>
    </location>
</feature>
<dbReference type="PROSITE" id="PS50054">
    <property type="entry name" value="TYR_PHOSPHATASE_DUAL"/>
    <property type="match status" value="1"/>
</dbReference>
<evidence type="ECO:0000256" key="3">
    <source>
        <dbReference type="SAM" id="MobiDB-lite"/>
    </source>
</evidence>
<evidence type="ECO:0000256" key="1">
    <source>
        <dbReference type="ARBA" id="ARBA00022801"/>
    </source>
</evidence>
<dbReference type="PANTHER" id="PTHR47550">
    <property type="entry name" value="DUAL SPECIFICITY PROTEIN PHOSPHATASE PPS1"/>
    <property type="match status" value="1"/>
</dbReference>
<dbReference type="FunFam" id="3.90.190.10:FF:000095">
    <property type="entry name" value="Unplaced genomic scaffold supercont1.9, whole genome shotgun sequence"/>
    <property type="match status" value="1"/>
</dbReference>
<dbReference type="Pfam" id="PF00782">
    <property type="entry name" value="DSPc"/>
    <property type="match status" value="1"/>
</dbReference>
<dbReference type="InterPro" id="IPR016130">
    <property type="entry name" value="Tyr_Pase_AS"/>
</dbReference>
<evidence type="ECO:0000313" key="7">
    <source>
        <dbReference type="Proteomes" id="UP000323386"/>
    </source>
</evidence>
<dbReference type="EMBL" id="OOIP01000022">
    <property type="protein sequence ID" value="SPO40838.1"/>
    <property type="molecule type" value="Genomic_DNA"/>
</dbReference>
<keyword evidence="1" id="KW-0378">Hydrolase</keyword>
<dbReference type="InterPro" id="IPR000387">
    <property type="entry name" value="Tyr_Pase_dom"/>
</dbReference>
<dbReference type="PROSITE" id="PS00383">
    <property type="entry name" value="TYR_PHOSPHATASE_1"/>
    <property type="match status" value="1"/>
</dbReference>
<sequence length="1309" mass="140190">MSSTQAGAKVSLHPVASRHGQQSSTVISVNLPTAGAGPRAGSARPGADKLARAPPPSPAASRCGGRPQAPSQANANANAGGEWGLQHPALDRYAVIDDDPTPLELEQQERAADEARSRSGPSPMALDAGHDDERAPPIRAMSASQLAELHSRYVALDVPHNVVFPFLHGVDGNIAAQNVFFGAPMSGQPTPNYRGLTIVRADMPTPEEEAALRKLERQRGNSTGSSSSEGWQSDQIGLGIDTRSRARASSMSTSQSMASSNGSSDGIDDADDGRPTWPTAATAMPIQRPGELDLPPAQCGRPRAMTSSTSSASMTSSTISGPSLFSWASSGNGTGSQTSFSSSSDAADDAYRGGIKGSAGDSARSRSSSTPYQAQPKHSVLNSTVFPAEILSPPTIRRVVYGRSVYGDLAYPGSFGDEGEGEVSRIGAKFVSPPQAAGVSLRNFKIQCAKYATISDIVVYCPAGYHPGALRLAQWFREAQDALWRDRQARGLGGLRYNVFVVTDPFDAFERCCPELVAVDGCGFSRNRVDFVDREREEMQRLTAASEIDDNVWLGCTGDLPGLPGSDCTDDEPLTPDEEGNPHCFAVCIEAHDAAASPNKARLAHANHFLDAIEATALFEVDSRQALRKLAEDDDGPWTDDGAQRRGSGDLRGGSLVLGPNGWTPVPCSGGLTNGSLNQHAKWRGQQAAAAGGRTSSSFDDQRSPLLLEPSSVIHMECPSTFQNCQSEQQVASIIEGILLLCAWIKKQAQPAATSSSAALPHRSRRVLLHCGDGYTETSVVALSYLMFSRGLSLPEAYLDLQLRSKRSFFVYARDLPFLKKVEAAIAEDRRARQALLAQEREADARARRVRHSQSKSYGGGNGEERFGFKLGLGRSQGSSRRSSMSSSASETNLNAAMSPAEQSVWARSLAAATGLVAAPGQTIRKATSNSRPSSRLPSRARTPTPKDEGSSTSSQASSEASRGPSDALRTDFRWFHDARFEGSFPSRILPFLYLGNLNHALNAHMLHALGITHVVSVGESAIAPPSCDVNGNRVAPGQHMSGSPNYTAHNSLYHEHAEGRISVLDLKNVSDDGIDPLRDTMRDAVEYIEAARRSGGKVLVHCRVGVSRSTTIVLAYVMAHLDLSLVESYLLVRSRRLNILIQPHLLFFWELRGWETFLAQEKARLAARLRKAAPRSVFESPDSSRTRQVHGGCISDAFTGLSVRSGRSEGSGSYRSASSSPCVSPLPFYPEERATESKADMVDAEELGPRLDVDLAAGAGSVYNFRPRDAALLPFGSGSSAGLPYASMRLLWGHFAREIADLNGRYFV</sequence>
<feature type="compositionally biased region" description="Low complexity" evidence="3">
    <location>
        <begin position="951"/>
        <end position="966"/>
    </location>
</feature>
<feature type="region of interest" description="Disordered" evidence="3">
    <location>
        <begin position="1"/>
        <end position="84"/>
    </location>
</feature>
<dbReference type="InterPro" id="IPR053239">
    <property type="entry name" value="Dual_spec_PTase"/>
</dbReference>
<feature type="compositionally biased region" description="Low complexity" evidence="3">
    <location>
        <begin position="247"/>
        <end position="265"/>
    </location>
</feature>
<dbReference type="InterPro" id="IPR020422">
    <property type="entry name" value="TYR_PHOSPHATASE_DUAL_dom"/>
</dbReference>
<dbReference type="CDD" id="cd14516">
    <property type="entry name" value="DSP_fungal_PPS1"/>
    <property type="match status" value="1"/>
</dbReference>
<name>A0A5C3F8S3_9BASI</name>
<dbReference type="InterPro" id="IPR047949">
    <property type="entry name" value="PPS1_DSP"/>
</dbReference>
<feature type="compositionally biased region" description="Low complexity" evidence="3">
    <location>
        <begin position="330"/>
        <end position="345"/>
    </location>
</feature>
<dbReference type="GO" id="GO:0005634">
    <property type="term" value="C:nucleus"/>
    <property type="evidence" value="ECO:0007669"/>
    <property type="project" value="GOC"/>
</dbReference>
<dbReference type="PROSITE" id="PS50056">
    <property type="entry name" value="TYR_PHOSPHATASE_2"/>
    <property type="match status" value="1"/>
</dbReference>
<feature type="compositionally biased region" description="Low complexity" evidence="3">
    <location>
        <begin position="220"/>
        <end position="235"/>
    </location>
</feature>
<feature type="region of interest" description="Disordered" evidence="3">
    <location>
        <begin position="922"/>
        <end position="967"/>
    </location>
</feature>
<reference evidence="6 7" key="1">
    <citation type="submission" date="2018-03" db="EMBL/GenBank/DDBJ databases">
        <authorList>
            <person name="Guldener U."/>
        </authorList>
    </citation>
    <scope>NUCLEOTIDE SEQUENCE [LARGE SCALE GENOMIC DNA]</scope>
    <source>
        <strain evidence="6 7">DAOM196992</strain>
    </source>
</reference>
<evidence type="ECO:0000259" key="4">
    <source>
        <dbReference type="PROSITE" id="PS50054"/>
    </source>
</evidence>